<evidence type="ECO:0000313" key="6">
    <source>
        <dbReference type="Proteomes" id="UP000735874"/>
    </source>
</evidence>
<protein>
    <submittedName>
        <fullName evidence="1">Uncharacterized protein</fullName>
    </submittedName>
</protein>
<evidence type="ECO:0000313" key="3">
    <source>
        <dbReference type="EMBL" id="KAG2936464.1"/>
    </source>
</evidence>
<dbReference type="EMBL" id="RCMV01002102">
    <property type="protein sequence ID" value="KAG3204659.1"/>
    <property type="molecule type" value="Genomic_DNA"/>
</dbReference>
<dbReference type="VEuPathDB" id="FungiDB:PC110_g14218"/>
<comment type="caution">
    <text evidence="1">The sequence shown here is derived from an EMBL/GenBank/DDBJ whole genome shotgun (WGS) entry which is preliminary data.</text>
</comment>
<evidence type="ECO:0000313" key="5">
    <source>
        <dbReference type="EMBL" id="KAG3204659.1"/>
    </source>
</evidence>
<sequence length="43" mass="4780">MDIYKVDGKQNPADMFTKALPKDSLTRYCQQIGMTNALPSDSS</sequence>
<dbReference type="EMBL" id="RCMI01000405">
    <property type="protein sequence ID" value="KAG2912684.1"/>
    <property type="molecule type" value="Genomic_DNA"/>
</dbReference>
<dbReference type="EMBL" id="RCML01000169">
    <property type="protein sequence ID" value="KAG2987585.1"/>
    <property type="molecule type" value="Genomic_DNA"/>
</dbReference>
<dbReference type="Proteomes" id="UP000735874">
    <property type="component" value="Unassembled WGS sequence"/>
</dbReference>
<accession>A0A8T0Z1I7</accession>
<reference evidence="1" key="1">
    <citation type="submission" date="2018-10" db="EMBL/GenBank/DDBJ databases">
        <title>Effector identification in a new, highly contiguous assembly of the strawberry crown rot pathogen Phytophthora cactorum.</title>
        <authorList>
            <person name="Armitage A.D."/>
            <person name="Nellist C.F."/>
            <person name="Bates H."/>
            <person name="Vickerstaff R.J."/>
            <person name="Harrison R.J."/>
        </authorList>
    </citation>
    <scope>NUCLEOTIDE SEQUENCE</scope>
    <source>
        <strain evidence="1">15-7</strain>
        <strain evidence="2">4032</strain>
        <strain evidence="3">4040</strain>
        <strain evidence="4">P415</strain>
        <strain evidence="5">P421</strain>
    </source>
</reference>
<dbReference type="Proteomes" id="UP000760860">
    <property type="component" value="Unassembled WGS sequence"/>
</dbReference>
<gene>
    <name evidence="1" type="ORF">PC113_g12027</name>
    <name evidence="2" type="ORF">PC115_g12264</name>
    <name evidence="3" type="ORF">PC117_g12109</name>
    <name evidence="4" type="ORF">PC118_g7210</name>
    <name evidence="5" type="ORF">PC129_g22490</name>
</gene>
<dbReference type="Proteomes" id="UP000697107">
    <property type="component" value="Unassembled WGS sequence"/>
</dbReference>
<evidence type="ECO:0000313" key="2">
    <source>
        <dbReference type="EMBL" id="KAG2912684.1"/>
    </source>
</evidence>
<proteinExistence type="predicted"/>
<dbReference type="Proteomes" id="UP000774804">
    <property type="component" value="Unassembled WGS sequence"/>
</dbReference>
<evidence type="ECO:0000313" key="4">
    <source>
        <dbReference type="EMBL" id="KAG2987585.1"/>
    </source>
</evidence>
<dbReference type="Proteomes" id="UP000736787">
    <property type="component" value="Unassembled WGS sequence"/>
</dbReference>
<dbReference type="EMBL" id="RCMK01000326">
    <property type="protein sequence ID" value="KAG2936464.1"/>
    <property type="molecule type" value="Genomic_DNA"/>
</dbReference>
<organism evidence="1 6">
    <name type="scientific">Phytophthora cactorum</name>
    <dbReference type="NCBI Taxonomy" id="29920"/>
    <lineage>
        <taxon>Eukaryota</taxon>
        <taxon>Sar</taxon>
        <taxon>Stramenopiles</taxon>
        <taxon>Oomycota</taxon>
        <taxon>Peronosporomycetes</taxon>
        <taxon>Peronosporales</taxon>
        <taxon>Peronosporaceae</taxon>
        <taxon>Phytophthora</taxon>
    </lineage>
</organism>
<name>A0A8T0Z1I7_9STRA</name>
<dbReference type="EMBL" id="RCMG01000354">
    <property type="protein sequence ID" value="KAG2855933.1"/>
    <property type="molecule type" value="Genomic_DNA"/>
</dbReference>
<evidence type="ECO:0000313" key="1">
    <source>
        <dbReference type="EMBL" id="KAG2855933.1"/>
    </source>
</evidence>
<dbReference type="AlphaFoldDB" id="A0A8T0Z1I7"/>